<keyword evidence="4 7" id="KW-0812">Transmembrane</keyword>
<sequence>MDLLSDLLREFASAVLYGGLGLLLLTAGYFMLDVMIPGRIGELLIVQRSRNVGLVVAAGLLSIGIVVGTALWSAEGDLSEGLAAAAGYGVLGILLLAATFRVVDLKTPGRLGEIIRDDHDHPVAWVLASALLAAGIVQAAAIS</sequence>
<gene>
    <name evidence="8" type="ORF">AVDCRST_MAG79-1874</name>
</gene>
<name>A0A6J4U518_9ACTN</name>
<evidence type="ECO:0000256" key="3">
    <source>
        <dbReference type="ARBA" id="ARBA00022475"/>
    </source>
</evidence>
<proteinExistence type="inferred from homology"/>
<reference evidence="8" key="1">
    <citation type="submission" date="2020-02" db="EMBL/GenBank/DDBJ databases">
        <authorList>
            <person name="Meier V. D."/>
        </authorList>
    </citation>
    <scope>NUCLEOTIDE SEQUENCE</scope>
    <source>
        <strain evidence="8">AVDCRST_MAG79</strain>
    </source>
</reference>
<dbReference type="EMBL" id="CADCWC010000283">
    <property type="protein sequence ID" value="CAA9541163.1"/>
    <property type="molecule type" value="Genomic_DNA"/>
</dbReference>
<comment type="subcellular location">
    <subcellularLocation>
        <location evidence="1">Cell membrane</location>
        <topology evidence="1">Multi-pass membrane protein</topology>
    </subcellularLocation>
</comment>
<keyword evidence="6 7" id="KW-0472">Membrane</keyword>
<feature type="transmembrane region" description="Helical" evidence="7">
    <location>
        <begin position="123"/>
        <end position="142"/>
    </location>
</feature>
<organism evidence="8">
    <name type="scientific">uncultured Thermoleophilia bacterium</name>
    <dbReference type="NCBI Taxonomy" id="1497501"/>
    <lineage>
        <taxon>Bacteria</taxon>
        <taxon>Bacillati</taxon>
        <taxon>Actinomycetota</taxon>
        <taxon>Thermoleophilia</taxon>
        <taxon>environmental samples</taxon>
    </lineage>
</organism>
<accession>A0A6J4U518</accession>
<evidence type="ECO:0000256" key="4">
    <source>
        <dbReference type="ARBA" id="ARBA00022692"/>
    </source>
</evidence>
<evidence type="ECO:0000256" key="6">
    <source>
        <dbReference type="ARBA" id="ARBA00023136"/>
    </source>
</evidence>
<dbReference type="InterPro" id="IPR007140">
    <property type="entry name" value="DUF350"/>
</dbReference>
<dbReference type="AlphaFoldDB" id="A0A6J4U518"/>
<evidence type="ECO:0000256" key="7">
    <source>
        <dbReference type="SAM" id="Phobius"/>
    </source>
</evidence>
<evidence type="ECO:0008006" key="9">
    <source>
        <dbReference type="Google" id="ProtNLM"/>
    </source>
</evidence>
<evidence type="ECO:0000256" key="1">
    <source>
        <dbReference type="ARBA" id="ARBA00004651"/>
    </source>
</evidence>
<comment type="similarity">
    <text evidence="2">Belongs to the UPF0719 family.</text>
</comment>
<feature type="transmembrane region" description="Helical" evidence="7">
    <location>
        <begin position="85"/>
        <end position="103"/>
    </location>
</feature>
<feature type="transmembrane region" description="Helical" evidence="7">
    <location>
        <begin position="12"/>
        <end position="32"/>
    </location>
</feature>
<protein>
    <recommendedName>
        <fullName evidence="9">DUF350 domain-containing protein</fullName>
    </recommendedName>
</protein>
<evidence type="ECO:0000256" key="5">
    <source>
        <dbReference type="ARBA" id="ARBA00022989"/>
    </source>
</evidence>
<dbReference type="GO" id="GO:0005886">
    <property type="term" value="C:plasma membrane"/>
    <property type="evidence" value="ECO:0007669"/>
    <property type="project" value="UniProtKB-SubCell"/>
</dbReference>
<dbReference type="Pfam" id="PF03994">
    <property type="entry name" value="DUF350"/>
    <property type="match status" value="1"/>
</dbReference>
<evidence type="ECO:0000256" key="2">
    <source>
        <dbReference type="ARBA" id="ARBA00005779"/>
    </source>
</evidence>
<evidence type="ECO:0000313" key="8">
    <source>
        <dbReference type="EMBL" id="CAA9541163.1"/>
    </source>
</evidence>
<keyword evidence="3" id="KW-1003">Cell membrane</keyword>
<feature type="transmembrane region" description="Helical" evidence="7">
    <location>
        <begin position="52"/>
        <end position="73"/>
    </location>
</feature>
<keyword evidence="5 7" id="KW-1133">Transmembrane helix</keyword>